<accession>A0AAN7ZRR3</accession>
<dbReference type="AlphaFoldDB" id="A0AAN7ZRR3"/>
<comment type="caution">
    <text evidence="1">The sequence shown here is derived from an EMBL/GenBank/DDBJ whole genome shotgun (WGS) entry which is preliminary data.</text>
</comment>
<reference evidence="1" key="1">
    <citation type="submission" date="2023-08" db="EMBL/GenBank/DDBJ databases">
        <title>Black Yeasts Isolated from many extreme environments.</title>
        <authorList>
            <person name="Coleine C."/>
            <person name="Stajich J.E."/>
            <person name="Selbmann L."/>
        </authorList>
    </citation>
    <scope>NUCLEOTIDE SEQUENCE</scope>
    <source>
        <strain evidence="1">CCFEE 5810</strain>
    </source>
</reference>
<dbReference type="EMBL" id="JAVRQU010000016">
    <property type="protein sequence ID" value="KAK5693976.1"/>
    <property type="molecule type" value="Genomic_DNA"/>
</dbReference>
<name>A0AAN7ZRR3_9PEZI</name>
<protein>
    <recommendedName>
        <fullName evidence="3">F-box domain-containing protein</fullName>
    </recommendedName>
</protein>
<proteinExistence type="predicted"/>
<dbReference type="Proteomes" id="UP001310594">
    <property type="component" value="Unassembled WGS sequence"/>
</dbReference>
<organism evidence="1 2">
    <name type="scientific">Elasticomyces elasticus</name>
    <dbReference type="NCBI Taxonomy" id="574655"/>
    <lineage>
        <taxon>Eukaryota</taxon>
        <taxon>Fungi</taxon>
        <taxon>Dikarya</taxon>
        <taxon>Ascomycota</taxon>
        <taxon>Pezizomycotina</taxon>
        <taxon>Dothideomycetes</taxon>
        <taxon>Dothideomycetidae</taxon>
        <taxon>Mycosphaerellales</taxon>
        <taxon>Teratosphaeriaceae</taxon>
        <taxon>Elasticomyces</taxon>
    </lineage>
</organism>
<evidence type="ECO:0000313" key="1">
    <source>
        <dbReference type="EMBL" id="KAK5693976.1"/>
    </source>
</evidence>
<evidence type="ECO:0008006" key="3">
    <source>
        <dbReference type="Google" id="ProtNLM"/>
    </source>
</evidence>
<sequence>MGNLKVSKPLPPRDEPLSLTNLPAELRVDILKRLFPKRRVLVGLVLTHPVLSVSHQIRKEALSILFDQLDVTVDDSMLAYLDPSKGVSPRLAGTVPYWTNLTITLNQAGPVLGGPLVHADNDLLQSYTNETNPTHGFDMSLLVNTPKLKKLLVFVEIKNNEVNVPPEYADDVKQDICRSLMLYPTLDRLELRVRGKWVGDWSERLFIKRDGQWTVQSSIDDTRMPPFRIVR</sequence>
<gene>
    <name evidence="1" type="ORF">LTR97_009594</name>
</gene>
<evidence type="ECO:0000313" key="2">
    <source>
        <dbReference type="Proteomes" id="UP001310594"/>
    </source>
</evidence>